<keyword evidence="2" id="KW-0812">Transmembrane</keyword>
<dbReference type="CDD" id="cd11615">
    <property type="entry name" value="SAF_NeuB_like"/>
    <property type="match status" value="1"/>
</dbReference>
<name>A0A9Q0MV35_9DIPT</name>
<dbReference type="GO" id="GO:0047444">
    <property type="term" value="F:N-acylneuraminate-9-phosphate synthase activity"/>
    <property type="evidence" value="ECO:0007669"/>
    <property type="project" value="TreeGrafter"/>
</dbReference>
<dbReference type="SUPFAM" id="SSF51269">
    <property type="entry name" value="AFP III-like domain"/>
    <property type="match status" value="1"/>
</dbReference>
<gene>
    <name evidence="4" type="primary">NANS</name>
    <name evidence="4" type="ORF">Bhyg_10375</name>
</gene>
<reference evidence="4" key="1">
    <citation type="submission" date="2022-07" db="EMBL/GenBank/DDBJ databases">
        <authorList>
            <person name="Trinca V."/>
            <person name="Uliana J.V.C."/>
            <person name="Torres T.T."/>
            <person name="Ward R.J."/>
            <person name="Monesi N."/>
        </authorList>
    </citation>
    <scope>NUCLEOTIDE SEQUENCE</scope>
    <source>
        <strain evidence="4">HSMRA1968</strain>
        <tissue evidence="4">Whole embryos</tissue>
    </source>
</reference>
<dbReference type="Pfam" id="PF08666">
    <property type="entry name" value="SAF"/>
    <property type="match status" value="1"/>
</dbReference>
<feature type="non-terminal residue" evidence="4">
    <location>
        <position position="1"/>
    </location>
</feature>
<dbReference type="Gene3D" id="3.20.20.70">
    <property type="entry name" value="Aldolase class I"/>
    <property type="match status" value="1"/>
</dbReference>
<keyword evidence="2" id="KW-1133">Transmembrane helix</keyword>
<dbReference type="InterPro" id="IPR057736">
    <property type="entry name" value="SAF_PseI/NeuA/NeuB"/>
</dbReference>
<dbReference type="InterPro" id="IPR013785">
    <property type="entry name" value="Aldolase_TIM"/>
</dbReference>
<feature type="domain" description="AFP-like" evidence="3">
    <location>
        <begin position="170"/>
        <end position="227"/>
    </location>
</feature>
<dbReference type="Gene3D" id="3.90.1210.10">
    <property type="entry name" value="Antifreeze-like/N-acetylneuraminic acid synthase C-terminal domain"/>
    <property type="match status" value="1"/>
</dbReference>
<comment type="caution">
    <text evidence="4">The sequence shown here is derived from an EMBL/GenBank/DDBJ whole genome shotgun (WGS) entry which is preliminary data.</text>
</comment>
<dbReference type="PROSITE" id="PS50844">
    <property type="entry name" value="AFP_LIKE"/>
    <property type="match status" value="1"/>
</dbReference>
<dbReference type="EMBL" id="WJQU01000003">
    <property type="protein sequence ID" value="KAJ6637644.1"/>
    <property type="molecule type" value="Genomic_DNA"/>
</dbReference>
<dbReference type="OrthoDB" id="9928645at2759"/>
<sequence length="227" mass="24970">METEKTIPKENANNGKGHDNGGEEVGLKAKMSLLNGCTVIVGSIIGSGIFVSPTGVLRYTGSVNMALIVWTISGVFSMVLERHFTLDKRQKGTDHQLSLEPQEFRQLISRIRQIEKTPSIDTSNDETILNALSSILTSAELQDVKLAIKPVNKKSILDCEIDCRLKLGKSLVYSKDLPRGAALTDTDICAKVSEPYGIPADRYNDFIGRILITNVHFDEPVGLLHFE</sequence>
<dbReference type="InterPro" id="IPR036732">
    <property type="entry name" value="AFP_Neu5c_C_sf"/>
</dbReference>
<proteinExistence type="predicted"/>
<dbReference type="GO" id="GO:0016051">
    <property type="term" value="P:carbohydrate biosynthetic process"/>
    <property type="evidence" value="ECO:0007669"/>
    <property type="project" value="InterPro"/>
</dbReference>
<feature type="region of interest" description="Disordered" evidence="1">
    <location>
        <begin position="1"/>
        <end position="23"/>
    </location>
</feature>
<evidence type="ECO:0000313" key="4">
    <source>
        <dbReference type="EMBL" id="KAJ6637644.1"/>
    </source>
</evidence>
<dbReference type="InterPro" id="IPR051690">
    <property type="entry name" value="PseI-like"/>
</dbReference>
<evidence type="ECO:0000313" key="5">
    <source>
        <dbReference type="Proteomes" id="UP001151699"/>
    </source>
</evidence>
<dbReference type="SUPFAM" id="SSF51569">
    <property type="entry name" value="Aldolase"/>
    <property type="match status" value="1"/>
</dbReference>
<dbReference type="Proteomes" id="UP001151699">
    <property type="component" value="Chromosome X"/>
</dbReference>
<dbReference type="InterPro" id="IPR006190">
    <property type="entry name" value="SAF_AFP_Neu5Ac"/>
</dbReference>
<keyword evidence="5" id="KW-1185">Reference proteome</keyword>
<evidence type="ECO:0000256" key="1">
    <source>
        <dbReference type="SAM" id="MobiDB-lite"/>
    </source>
</evidence>
<dbReference type="PANTHER" id="PTHR42966">
    <property type="entry name" value="N-ACETYLNEURAMINATE SYNTHASE"/>
    <property type="match status" value="1"/>
</dbReference>
<dbReference type="InterPro" id="IPR013974">
    <property type="entry name" value="SAF"/>
</dbReference>
<protein>
    <submittedName>
        <fullName evidence="4">Sialic acid synthase</fullName>
    </submittedName>
</protein>
<organism evidence="4 5">
    <name type="scientific">Pseudolycoriella hygida</name>
    <dbReference type="NCBI Taxonomy" id="35572"/>
    <lineage>
        <taxon>Eukaryota</taxon>
        <taxon>Metazoa</taxon>
        <taxon>Ecdysozoa</taxon>
        <taxon>Arthropoda</taxon>
        <taxon>Hexapoda</taxon>
        <taxon>Insecta</taxon>
        <taxon>Pterygota</taxon>
        <taxon>Neoptera</taxon>
        <taxon>Endopterygota</taxon>
        <taxon>Diptera</taxon>
        <taxon>Nematocera</taxon>
        <taxon>Sciaroidea</taxon>
        <taxon>Sciaridae</taxon>
        <taxon>Pseudolycoriella</taxon>
    </lineage>
</organism>
<evidence type="ECO:0000256" key="2">
    <source>
        <dbReference type="SAM" id="Phobius"/>
    </source>
</evidence>
<feature type="transmembrane region" description="Helical" evidence="2">
    <location>
        <begin position="33"/>
        <end position="51"/>
    </location>
</feature>
<feature type="transmembrane region" description="Helical" evidence="2">
    <location>
        <begin position="63"/>
        <end position="80"/>
    </location>
</feature>
<keyword evidence="2" id="KW-0472">Membrane</keyword>
<accession>A0A9Q0MV35</accession>
<dbReference type="AlphaFoldDB" id="A0A9Q0MV35"/>
<dbReference type="PANTHER" id="PTHR42966:SF1">
    <property type="entry name" value="SIALIC ACID SYNTHASE"/>
    <property type="match status" value="1"/>
</dbReference>
<dbReference type="InterPro" id="IPR013132">
    <property type="entry name" value="PseI/NeuA/B-like_N"/>
</dbReference>
<evidence type="ECO:0000259" key="3">
    <source>
        <dbReference type="PROSITE" id="PS50844"/>
    </source>
</evidence>
<dbReference type="Pfam" id="PF03102">
    <property type="entry name" value="NeuB"/>
    <property type="match status" value="1"/>
</dbReference>